<keyword evidence="1" id="KW-0732">Signal</keyword>
<organism evidence="2">
    <name type="scientific">Opuntia streptacantha</name>
    <name type="common">Prickly pear cactus</name>
    <name type="synonym">Opuntia cardona</name>
    <dbReference type="NCBI Taxonomy" id="393608"/>
    <lineage>
        <taxon>Eukaryota</taxon>
        <taxon>Viridiplantae</taxon>
        <taxon>Streptophyta</taxon>
        <taxon>Embryophyta</taxon>
        <taxon>Tracheophyta</taxon>
        <taxon>Spermatophyta</taxon>
        <taxon>Magnoliopsida</taxon>
        <taxon>eudicotyledons</taxon>
        <taxon>Gunneridae</taxon>
        <taxon>Pentapetalae</taxon>
        <taxon>Caryophyllales</taxon>
        <taxon>Cactineae</taxon>
        <taxon>Cactaceae</taxon>
        <taxon>Opuntioideae</taxon>
        <taxon>Opuntia</taxon>
    </lineage>
</organism>
<feature type="chain" id="PRO_5028034485" evidence="1">
    <location>
        <begin position="18"/>
        <end position="109"/>
    </location>
</feature>
<dbReference type="AlphaFoldDB" id="A0A7C8YPY8"/>
<reference evidence="2" key="2">
    <citation type="submission" date="2020-07" db="EMBL/GenBank/DDBJ databases">
        <authorList>
            <person name="Vera ALvarez R."/>
            <person name="Arias-Moreno D.M."/>
            <person name="Jimenez-Jacinto V."/>
            <person name="Jimenez-Bremont J.F."/>
            <person name="Swaminathan K."/>
            <person name="Moose S.P."/>
            <person name="Guerrero-Gonzalez M.L."/>
            <person name="Marino-Ramirez L."/>
            <person name="Landsman D."/>
            <person name="Rodriguez-Kessler M."/>
            <person name="Delgado-Sanchez P."/>
        </authorList>
    </citation>
    <scope>NUCLEOTIDE SEQUENCE</scope>
    <source>
        <tissue evidence="2">Cladode</tissue>
    </source>
</reference>
<sequence length="109" mass="12440">MFLFCLSLIVSSSSSSGKVIFLEVRQGILPKITSDHFLVLQLGTTHTAKKPFKFENTWLEVDDFCDFVKAVWDGFNVSGSSSVILAKKLIFLMSKMKEWNRDVFGHFNR</sequence>
<feature type="signal peptide" evidence="1">
    <location>
        <begin position="1"/>
        <end position="17"/>
    </location>
</feature>
<evidence type="ECO:0000313" key="2">
    <source>
        <dbReference type="EMBL" id="MBA4623778.1"/>
    </source>
</evidence>
<proteinExistence type="predicted"/>
<accession>A0A7C8YPY8</accession>
<reference evidence="2" key="1">
    <citation type="journal article" date="2013" name="J. Plant Res.">
        <title>Effect of fungi and light on seed germination of three Opuntia species from semiarid lands of central Mexico.</title>
        <authorList>
            <person name="Delgado-Sanchez P."/>
            <person name="Jimenez-Bremont J.F."/>
            <person name="Guerrero-Gonzalez Mde L."/>
            <person name="Flores J."/>
        </authorList>
    </citation>
    <scope>NUCLEOTIDE SEQUENCE</scope>
    <source>
        <tissue evidence="2">Cladode</tissue>
    </source>
</reference>
<name>A0A7C8YPY8_OPUST</name>
<evidence type="ECO:0000256" key="1">
    <source>
        <dbReference type="SAM" id="SignalP"/>
    </source>
</evidence>
<dbReference type="EMBL" id="GISG01044789">
    <property type="protein sequence ID" value="MBA4623778.1"/>
    <property type="molecule type" value="Transcribed_RNA"/>
</dbReference>
<protein>
    <submittedName>
        <fullName evidence="2">Uncharacterized protein</fullName>
    </submittedName>
</protein>